<dbReference type="Pfam" id="PF00075">
    <property type="entry name" value="RNase_H"/>
    <property type="match status" value="1"/>
</dbReference>
<reference evidence="2 3" key="1">
    <citation type="journal article" date="2019" name="Sci. Rep.">
        <title>Orb-weaving spider Araneus ventricosus genome elucidates the spidroin gene catalogue.</title>
        <authorList>
            <person name="Kono N."/>
            <person name="Nakamura H."/>
            <person name="Ohtoshi R."/>
            <person name="Moran D.A.P."/>
            <person name="Shinohara A."/>
            <person name="Yoshida Y."/>
            <person name="Fujiwara M."/>
            <person name="Mori M."/>
            <person name="Tomita M."/>
            <person name="Arakawa K."/>
        </authorList>
    </citation>
    <scope>NUCLEOTIDE SEQUENCE [LARGE SCALE GENOMIC DNA]</scope>
</reference>
<name>A0A4Y2LC18_ARAVE</name>
<dbReference type="GO" id="GO:0003676">
    <property type="term" value="F:nucleic acid binding"/>
    <property type="evidence" value="ECO:0007669"/>
    <property type="project" value="InterPro"/>
</dbReference>
<dbReference type="InterPro" id="IPR002156">
    <property type="entry name" value="RNaseH_domain"/>
</dbReference>
<comment type="caution">
    <text evidence="2">The sequence shown here is derived from an EMBL/GenBank/DDBJ whole genome shotgun (WGS) entry which is preliminary data.</text>
</comment>
<dbReference type="GO" id="GO:0004523">
    <property type="term" value="F:RNA-DNA hybrid ribonuclease activity"/>
    <property type="evidence" value="ECO:0007669"/>
    <property type="project" value="InterPro"/>
</dbReference>
<dbReference type="EMBL" id="BGPR01005645">
    <property type="protein sequence ID" value="GBN12092.1"/>
    <property type="molecule type" value="Genomic_DNA"/>
</dbReference>
<dbReference type="AlphaFoldDB" id="A0A4Y2LC18"/>
<feature type="domain" description="RNase H type-1" evidence="1">
    <location>
        <begin position="1"/>
        <end position="69"/>
    </location>
</feature>
<dbReference type="OrthoDB" id="6514649at2759"/>
<organism evidence="2 3">
    <name type="scientific">Araneus ventricosus</name>
    <name type="common">Orbweaver spider</name>
    <name type="synonym">Epeira ventricosa</name>
    <dbReference type="NCBI Taxonomy" id="182803"/>
    <lineage>
        <taxon>Eukaryota</taxon>
        <taxon>Metazoa</taxon>
        <taxon>Ecdysozoa</taxon>
        <taxon>Arthropoda</taxon>
        <taxon>Chelicerata</taxon>
        <taxon>Arachnida</taxon>
        <taxon>Araneae</taxon>
        <taxon>Araneomorphae</taxon>
        <taxon>Entelegynae</taxon>
        <taxon>Araneoidea</taxon>
        <taxon>Araneidae</taxon>
        <taxon>Araneus</taxon>
    </lineage>
</organism>
<proteinExistence type="predicted"/>
<keyword evidence="3" id="KW-1185">Reference proteome</keyword>
<dbReference type="InterPro" id="IPR036397">
    <property type="entry name" value="RNaseH_sf"/>
</dbReference>
<dbReference type="Proteomes" id="UP000499080">
    <property type="component" value="Unassembled WGS sequence"/>
</dbReference>
<evidence type="ECO:0000259" key="1">
    <source>
        <dbReference type="PROSITE" id="PS50879"/>
    </source>
</evidence>
<evidence type="ECO:0000313" key="3">
    <source>
        <dbReference type="Proteomes" id="UP000499080"/>
    </source>
</evidence>
<sequence length="179" mass="20488">MHLPFQIPGPILLSKTTKPAANPKSHNSIAQKIFKLLHSHPDIRVSWIKAHAGYIGNEEADRLAKEAAETENFPETPLELPKSFIKTFLLQKMLATWKMAWDDGDTGRLIHNIIPKVSLQPINWTRKRSFVFHRIWAFLFVSPNIQPCQNLILFLWGNRHTNPLCYGLPSYNLLPCGTI</sequence>
<dbReference type="InterPro" id="IPR012337">
    <property type="entry name" value="RNaseH-like_sf"/>
</dbReference>
<dbReference type="Gene3D" id="3.30.420.10">
    <property type="entry name" value="Ribonuclease H-like superfamily/Ribonuclease H"/>
    <property type="match status" value="1"/>
</dbReference>
<dbReference type="PROSITE" id="PS50879">
    <property type="entry name" value="RNASE_H_1"/>
    <property type="match status" value="1"/>
</dbReference>
<evidence type="ECO:0000313" key="2">
    <source>
        <dbReference type="EMBL" id="GBN12092.1"/>
    </source>
</evidence>
<dbReference type="SUPFAM" id="SSF53098">
    <property type="entry name" value="Ribonuclease H-like"/>
    <property type="match status" value="1"/>
</dbReference>
<gene>
    <name evidence="2" type="ORF">AVEN_242741_1</name>
</gene>
<protein>
    <recommendedName>
        <fullName evidence="1">RNase H type-1 domain-containing protein</fullName>
    </recommendedName>
</protein>
<accession>A0A4Y2LC18</accession>